<dbReference type="EMBL" id="LGCL01000040">
    <property type="protein sequence ID" value="KPL72033.1"/>
    <property type="molecule type" value="Genomic_DNA"/>
</dbReference>
<protein>
    <recommendedName>
        <fullName evidence="3">HTH luxR-type domain-containing protein</fullName>
    </recommendedName>
</protein>
<proteinExistence type="predicted"/>
<feature type="domain" description="HTH luxR-type" evidence="3">
    <location>
        <begin position="1"/>
        <end position="65"/>
    </location>
</feature>
<dbReference type="Pfam" id="PF24681">
    <property type="entry name" value="Kelch_KLHDC2_KLHL20_DRC7"/>
    <property type="match status" value="1"/>
</dbReference>
<dbReference type="InterPro" id="IPR000792">
    <property type="entry name" value="Tscrpt_reg_LuxR_C"/>
</dbReference>
<dbReference type="Proteomes" id="UP000050417">
    <property type="component" value="Unassembled WGS sequence"/>
</dbReference>
<dbReference type="InterPro" id="IPR011043">
    <property type="entry name" value="Gal_Oxase/kelch_b-propeller"/>
</dbReference>
<dbReference type="InterPro" id="IPR016032">
    <property type="entry name" value="Sig_transdc_resp-reg_C-effctor"/>
</dbReference>
<dbReference type="GO" id="GO:0003677">
    <property type="term" value="F:DNA binding"/>
    <property type="evidence" value="ECO:0007669"/>
    <property type="project" value="InterPro"/>
</dbReference>
<name>A0A0P6XA50_9CHLR</name>
<dbReference type="Gene3D" id="2.120.10.80">
    <property type="entry name" value="Kelch-type beta propeller"/>
    <property type="match status" value="2"/>
</dbReference>
<dbReference type="PANTHER" id="PTHR45632:SF3">
    <property type="entry name" value="KELCH-LIKE PROTEIN 32"/>
    <property type="match status" value="1"/>
</dbReference>
<accession>A0A0P6XA50</accession>
<evidence type="ECO:0000313" key="5">
    <source>
        <dbReference type="Proteomes" id="UP000050417"/>
    </source>
</evidence>
<evidence type="ECO:0000313" key="4">
    <source>
        <dbReference type="EMBL" id="KPL72033.1"/>
    </source>
</evidence>
<keyword evidence="1" id="KW-0880">Kelch repeat</keyword>
<dbReference type="PANTHER" id="PTHR45632">
    <property type="entry name" value="LD33804P"/>
    <property type="match status" value="1"/>
</dbReference>
<dbReference type="OrthoDB" id="1806906at2"/>
<comment type="caution">
    <text evidence="4">The sequence shown here is derived from an EMBL/GenBank/DDBJ whole genome shotgun (WGS) entry which is preliminary data.</text>
</comment>
<dbReference type="Gene3D" id="1.10.10.10">
    <property type="entry name" value="Winged helix-like DNA-binding domain superfamily/Winged helix DNA-binding domain"/>
    <property type="match status" value="1"/>
</dbReference>
<keyword evidence="2" id="KW-0677">Repeat</keyword>
<keyword evidence="5" id="KW-1185">Reference proteome</keyword>
<dbReference type="STRING" id="1134406.ADN00_16235"/>
<dbReference type="SMART" id="SM00421">
    <property type="entry name" value="HTH_LUXR"/>
    <property type="match status" value="1"/>
</dbReference>
<dbReference type="Pfam" id="PF00196">
    <property type="entry name" value="GerE"/>
    <property type="match status" value="1"/>
</dbReference>
<evidence type="ECO:0000259" key="3">
    <source>
        <dbReference type="PROSITE" id="PS50043"/>
    </source>
</evidence>
<dbReference type="AlphaFoldDB" id="A0A0P6XA50"/>
<dbReference type="PRINTS" id="PR00038">
    <property type="entry name" value="HTHLUXR"/>
</dbReference>
<dbReference type="PROSITE" id="PS00622">
    <property type="entry name" value="HTH_LUXR_1"/>
    <property type="match status" value="1"/>
</dbReference>
<gene>
    <name evidence="4" type="ORF">ADN00_16235</name>
</gene>
<organism evidence="4 5">
    <name type="scientific">Ornatilinea apprima</name>
    <dbReference type="NCBI Taxonomy" id="1134406"/>
    <lineage>
        <taxon>Bacteria</taxon>
        <taxon>Bacillati</taxon>
        <taxon>Chloroflexota</taxon>
        <taxon>Anaerolineae</taxon>
        <taxon>Anaerolineales</taxon>
        <taxon>Anaerolineaceae</taxon>
        <taxon>Ornatilinea</taxon>
    </lineage>
</organism>
<dbReference type="InterPro" id="IPR036388">
    <property type="entry name" value="WH-like_DNA-bd_sf"/>
</dbReference>
<dbReference type="PROSITE" id="PS50043">
    <property type="entry name" value="HTH_LUXR_2"/>
    <property type="match status" value="1"/>
</dbReference>
<dbReference type="InterPro" id="IPR015915">
    <property type="entry name" value="Kelch-typ_b-propeller"/>
</dbReference>
<dbReference type="SUPFAM" id="SSF117281">
    <property type="entry name" value="Kelch motif"/>
    <property type="match status" value="1"/>
</dbReference>
<dbReference type="GO" id="GO:0006355">
    <property type="term" value="P:regulation of DNA-templated transcription"/>
    <property type="evidence" value="ECO:0007669"/>
    <property type="project" value="InterPro"/>
</dbReference>
<dbReference type="InterPro" id="IPR006652">
    <property type="entry name" value="Kelch_1"/>
</dbReference>
<dbReference type="CDD" id="cd06170">
    <property type="entry name" value="LuxR_C_like"/>
    <property type="match status" value="1"/>
</dbReference>
<dbReference type="SMART" id="SM00612">
    <property type="entry name" value="Kelch"/>
    <property type="match status" value="4"/>
</dbReference>
<sequence length="439" mass="47725">MQNELPLSEREMEILRLAATGASNKEIALTLGISPNTVKVHLRNIFEKIGAASRTEAAAYAIRMGWVEMGDIPADPEEAERAAPEPVSVPQKISQTPGMRLLLIGLGILLTVMFIRRTMTPPAEINSAALTPLPPETGSEQWEALSEMPAERSGMAGVVFENRFYLLGGEGKQGLTAPTWEYTPETQTWASLADKPTPVRYAPAAVLGGQIYLAGGELADGKPVNHLESYNPREDRWESHAPLPENRSQAALAAFEGKLYLFGGWNGMAFSADVYRYDPTADQWELFASLPSARGFASAVVSGNKVLLIGGRNNTTPLDETLAFHPQWVLEGEDPWEQLAPLPQGRFAMGTVELAGNVYLVGGQSYGQVQSILTPLVLHTAENKWAALEAPPLEVGPYLGLLAYENRLHVLGGQTLMQGMTASHQTFQAIYTRLIPLIP</sequence>
<dbReference type="SUPFAM" id="SSF50965">
    <property type="entry name" value="Galactose oxidase, central domain"/>
    <property type="match status" value="1"/>
</dbReference>
<dbReference type="SUPFAM" id="SSF46894">
    <property type="entry name" value="C-terminal effector domain of the bipartite response regulators"/>
    <property type="match status" value="1"/>
</dbReference>
<evidence type="ECO:0000256" key="2">
    <source>
        <dbReference type="ARBA" id="ARBA00022737"/>
    </source>
</evidence>
<evidence type="ECO:0000256" key="1">
    <source>
        <dbReference type="ARBA" id="ARBA00022441"/>
    </source>
</evidence>
<dbReference type="RefSeq" id="WP_075064090.1">
    <property type="nucleotide sequence ID" value="NZ_LGCL01000040.1"/>
</dbReference>
<reference evidence="4 5" key="1">
    <citation type="submission" date="2015-07" db="EMBL/GenBank/DDBJ databases">
        <title>Genome sequence of Ornatilinea apprima DSM 23815.</title>
        <authorList>
            <person name="Hemp J."/>
            <person name="Ward L.M."/>
            <person name="Pace L.A."/>
            <person name="Fischer W.W."/>
        </authorList>
    </citation>
    <scope>NUCLEOTIDE SEQUENCE [LARGE SCALE GENOMIC DNA]</scope>
    <source>
        <strain evidence="4 5">P3M-1</strain>
    </source>
</reference>